<dbReference type="InterPro" id="IPR032675">
    <property type="entry name" value="LRR_dom_sf"/>
</dbReference>
<dbReference type="Gene3D" id="3.80.10.10">
    <property type="entry name" value="Ribonuclease Inhibitor"/>
    <property type="match status" value="1"/>
</dbReference>
<dbReference type="Proteomes" id="UP001465976">
    <property type="component" value="Unassembled WGS sequence"/>
</dbReference>
<reference evidence="1 2" key="1">
    <citation type="submission" date="2024-02" db="EMBL/GenBank/DDBJ databases">
        <title>A draft genome for the cacao thread blight pathogen Marasmius crinis-equi.</title>
        <authorList>
            <person name="Cohen S.P."/>
            <person name="Baruah I.K."/>
            <person name="Amoako-Attah I."/>
            <person name="Bukari Y."/>
            <person name="Meinhardt L.W."/>
            <person name="Bailey B.A."/>
        </authorList>
    </citation>
    <scope>NUCLEOTIDE SEQUENCE [LARGE SCALE GENOMIC DNA]</scope>
    <source>
        <strain evidence="1 2">GH-76</strain>
    </source>
</reference>
<comment type="caution">
    <text evidence="1">The sequence shown here is derived from an EMBL/GenBank/DDBJ whole genome shotgun (WGS) entry which is preliminary data.</text>
</comment>
<proteinExistence type="predicted"/>
<dbReference type="SUPFAM" id="SSF52047">
    <property type="entry name" value="RNI-like"/>
    <property type="match status" value="1"/>
</dbReference>
<gene>
    <name evidence="1" type="ORF">V5O48_016651</name>
</gene>
<sequence>MFAVPFRLSQVCSRWRNLVIFAPQLWSTIFLDLREKNPNPALESYLERSEDLPLDITVYDGLLRGQSDNWSEADGAWVFQTIMKCCMPRLRRLSMLVYNSRLVFAAELPSDPTFQCLEFLHIRGSHSYPAWFYDAICHAPGLETIVLEDEMIFPRRIFSTRSGLRSLKALQLSGARGHLIPEILSHPTLESLVIANFHQSIPSAPSTSSHSLRHISLPFIRYSHALLQSAYLPNLESMSIRLMREFNDEKDLLSLLSKYASSVRKFRLLSGDSSILDDSGSRIIHLVHSLPNVTQFEIIIPSLRSSPAGTLQGTICRLFSVLARGPKTGLCLESFTIILGMVTLTEKMIDGFLEMVEHRVQRHTQGAVSPMKSAYLAGANFRHSRKEEAFARKDALEAQGVRCDFSGARAQTPDGSLPWWS</sequence>
<name>A0ABR3ER69_9AGAR</name>
<dbReference type="EMBL" id="JBAHYK010002292">
    <property type="protein sequence ID" value="KAL0565373.1"/>
    <property type="molecule type" value="Genomic_DNA"/>
</dbReference>
<evidence type="ECO:0008006" key="3">
    <source>
        <dbReference type="Google" id="ProtNLM"/>
    </source>
</evidence>
<keyword evidence="2" id="KW-1185">Reference proteome</keyword>
<protein>
    <recommendedName>
        <fullName evidence="3">F-box domain-containing protein</fullName>
    </recommendedName>
</protein>
<evidence type="ECO:0000313" key="2">
    <source>
        <dbReference type="Proteomes" id="UP001465976"/>
    </source>
</evidence>
<organism evidence="1 2">
    <name type="scientific">Marasmius crinis-equi</name>
    <dbReference type="NCBI Taxonomy" id="585013"/>
    <lineage>
        <taxon>Eukaryota</taxon>
        <taxon>Fungi</taxon>
        <taxon>Dikarya</taxon>
        <taxon>Basidiomycota</taxon>
        <taxon>Agaricomycotina</taxon>
        <taxon>Agaricomycetes</taxon>
        <taxon>Agaricomycetidae</taxon>
        <taxon>Agaricales</taxon>
        <taxon>Marasmiineae</taxon>
        <taxon>Marasmiaceae</taxon>
        <taxon>Marasmius</taxon>
    </lineage>
</organism>
<accession>A0ABR3ER69</accession>
<evidence type="ECO:0000313" key="1">
    <source>
        <dbReference type="EMBL" id="KAL0565373.1"/>
    </source>
</evidence>